<feature type="compositionally biased region" description="Basic and acidic residues" evidence="1">
    <location>
        <begin position="9"/>
        <end position="19"/>
    </location>
</feature>
<accession>A0ABU6MFD3</accession>
<dbReference type="RefSeq" id="WP_260525541.1">
    <property type="nucleotide sequence ID" value="NZ_JARMAB010000002.1"/>
</dbReference>
<comment type="caution">
    <text evidence="2">The sequence shown here is derived from an EMBL/GenBank/DDBJ whole genome shotgun (WGS) entry which is preliminary data.</text>
</comment>
<dbReference type="Proteomes" id="UP001341444">
    <property type="component" value="Unassembled WGS sequence"/>
</dbReference>
<name>A0ABU6MFD3_9BACI</name>
<protein>
    <submittedName>
        <fullName evidence="2">Uncharacterized protein</fullName>
    </submittedName>
</protein>
<dbReference type="EMBL" id="JARMAB010000002">
    <property type="protein sequence ID" value="MED1201750.1"/>
    <property type="molecule type" value="Genomic_DNA"/>
</dbReference>
<sequence>MKQKNQPNYRKEEKNEAKTGKSQNTKEMADGPVPQPKDYEEIEY</sequence>
<evidence type="ECO:0000313" key="2">
    <source>
        <dbReference type="EMBL" id="MED1201750.1"/>
    </source>
</evidence>
<reference evidence="2 3" key="1">
    <citation type="submission" date="2023-03" db="EMBL/GenBank/DDBJ databases">
        <title>Bacillus Genome Sequencing.</title>
        <authorList>
            <person name="Dunlap C."/>
        </authorList>
    </citation>
    <scope>NUCLEOTIDE SEQUENCE [LARGE SCALE GENOMIC DNA]</scope>
    <source>
        <strain evidence="2 3">B-23453</strain>
    </source>
</reference>
<evidence type="ECO:0000313" key="3">
    <source>
        <dbReference type="Proteomes" id="UP001341444"/>
    </source>
</evidence>
<proteinExistence type="predicted"/>
<feature type="region of interest" description="Disordered" evidence="1">
    <location>
        <begin position="1"/>
        <end position="44"/>
    </location>
</feature>
<organism evidence="2 3">
    <name type="scientific">Heyndrickxia acidicola</name>
    <dbReference type="NCBI Taxonomy" id="209389"/>
    <lineage>
        <taxon>Bacteria</taxon>
        <taxon>Bacillati</taxon>
        <taxon>Bacillota</taxon>
        <taxon>Bacilli</taxon>
        <taxon>Bacillales</taxon>
        <taxon>Bacillaceae</taxon>
        <taxon>Heyndrickxia</taxon>
    </lineage>
</organism>
<keyword evidence="3" id="KW-1185">Reference proteome</keyword>
<evidence type="ECO:0000256" key="1">
    <source>
        <dbReference type="SAM" id="MobiDB-lite"/>
    </source>
</evidence>
<gene>
    <name evidence="2" type="ORF">P4T90_01445</name>
</gene>